<organism evidence="7 8">
    <name type="scientific">Planktomarina temperata RCA23</name>
    <dbReference type="NCBI Taxonomy" id="666509"/>
    <lineage>
        <taxon>Bacteria</taxon>
        <taxon>Pseudomonadati</taxon>
        <taxon>Pseudomonadota</taxon>
        <taxon>Alphaproteobacteria</taxon>
        <taxon>Rhodobacterales</taxon>
        <taxon>Paracoccaceae</taxon>
        <taxon>Planktomarina</taxon>
    </lineage>
</organism>
<dbReference type="KEGG" id="ptp:RCA23_c29600"/>
<dbReference type="PANTHER" id="PTHR43712:SF2">
    <property type="entry name" value="O-METHYLTRANSFERASE CICE"/>
    <property type="match status" value="1"/>
</dbReference>
<evidence type="ECO:0000256" key="1">
    <source>
        <dbReference type="ARBA" id="ARBA00022603"/>
    </source>
</evidence>
<dbReference type="Pfam" id="PF00891">
    <property type="entry name" value="Methyltransf_2"/>
    <property type="match status" value="1"/>
</dbReference>
<evidence type="ECO:0000313" key="8">
    <source>
        <dbReference type="Proteomes" id="UP000028680"/>
    </source>
</evidence>
<evidence type="ECO:0000256" key="2">
    <source>
        <dbReference type="ARBA" id="ARBA00022679"/>
    </source>
</evidence>
<dbReference type="InterPro" id="IPR001077">
    <property type="entry name" value="COMT_C"/>
</dbReference>
<sequence>MPGEREAGGWYGISGWSNRLIASRKFQKWAAKSFLTRRMVRREGAALFGLLAGFCHSQVLMALVQFDIFNLLLNGPKTLEELAETCKVPQDRMTILLRAAVALKLLRSKGGGRFALSKTSAALLGVPGLSDMIRHHDVLYRDLSDPAAFFRGETQTELADFWPYVFGGEMEPQAAKTYSDLMARSQELVAEDTLRSLDLSTVGTLLDVGGGSGAFLEHVGRAHPHVKLMLFDLEQVAPTAAPRFAAAGMDDRAQIACGSFKTDAIPEGADSISLIRVLYDHTDETVAMLLAKCWASLPVGGRLIISEPMSGGACPEPAGDVYFALYTLAMRTGKTRSIQEISALCRQAGFDIIKTPKPARAFVTRCLEARKVASASAVNIS</sequence>
<evidence type="ECO:0000259" key="6">
    <source>
        <dbReference type="Pfam" id="PF08100"/>
    </source>
</evidence>
<dbReference type="RefSeq" id="WP_044051002.1">
    <property type="nucleotide sequence ID" value="NZ_CP003984.1"/>
</dbReference>
<evidence type="ECO:0000256" key="4">
    <source>
        <dbReference type="SAM" id="Phobius"/>
    </source>
</evidence>
<dbReference type="EMBL" id="CP003984">
    <property type="protein sequence ID" value="AII88460.1"/>
    <property type="molecule type" value="Genomic_DNA"/>
</dbReference>
<dbReference type="SUPFAM" id="SSF46785">
    <property type="entry name" value="Winged helix' DNA-binding domain"/>
    <property type="match status" value="1"/>
</dbReference>
<dbReference type="GO" id="GO:0032259">
    <property type="term" value="P:methylation"/>
    <property type="evidence" value="ECO:0007669"/>
    <property type="project" value="UniProtKB-KW"/>
</dbReference>
<keyword evidence="1 7" id="KW-0489">Methyltransferase</keyword>
<dbReference type="PROSITE" id="PS51683">
    <property type="entry name" value="SAM_OMT_II"/>
    <property type="match status" value="1"/>
</dbReference>
<dbReference type="InterPro" id="IPR016461">
    <property type="entry name" value="COMT-like"/>
</dbReference>
<dbReference type="SUPFAM" id="SSF53335">
    <property type="entry name" value="S-adenosyl-L-methionine-dependent methyltransferases"/>
    <property type="match status" value="1"/>
</dbReference>
<feature type="transmembrane region" description="Helical" evidence="4">
    <location>
        <begin position="45"/>
        <end position="64"/>
    </location>
</feature>
<protein>
    <submittedName>
        <fullName evidence="7">Hydroxyneurosporene methyltransferase CrtF</fullName>
        <ecNumber evidence="7">2.1.1.-</ecNumber>
    </submittedName>
</protein>
<dbReference type="InterPro" id="IPR036388">
    <property type="entry name" value="WH-like_DNA-bd_sf"/>
</dbReference>
<dbReference type="Proteomes" id="UP000028680">
    <property type="component" value="Chromosome"/>
</dbReference>
<reference evidence="7 8" key="1">
    <citation type="journal article" date="2014" name="ISME J.">
        <title>Adaptation of an abundant Roseobacter RCA organism to pelagic systems revealed by genomic and transcriptomic analyses.</title>
        <authorList>
            <person name="Voget S."/>
            <person name="Wemheuer B."/>
            <person name="Brinkhoff T."/>
            <person name="Vollmers J."/>
            <person name="Dietrich S."/>
            <person name="Giebel H.A."/>
            <person name="Beardsley C."/>
            <person name="Sardemann C."/>
            <person name="Bakenhus I."/>
            <person name="Billerbeck S."/>
            <person name="Daniel R."/>
            <person name="Simon M."/>
        </authorList>
    </citation>
    <scope>NUCLEOTIDE SEQUENCE [LARGE SCALE GENOMIC DNA]</scope>
    <source>
        <strain evidence="7 8">RCA23</strain>
    </source>
</reference>
<dbReference type="PIRSF" id="PIRSF005739">
    <property type="entry name" value="O-mtase"/>
    <property type="match status" value="1"/>
</dbReference>
<accession>A0AAN0RLR6</accession>
<dbReference type="CDD" id="cd02440">
    <property type="entry name" value="AdoMet_MTases"/>
    <property type="match status" value="1"/>
</dbReference>
<proteinExistence type="predicted"/>
<keyword evidence="4" id="KW-0812">Transmembrane</keyword>
<keyword evidence="4" id="KW-1133">Transmembrane helix</keyword>
<dbReference type="GO" id="GO:0008171">
    <property type="term" value="F:O-methyltransferase activity"/>
    <property type="evidence" value="ECO:0007669"/>
    <property type="project" value="InterPro"/>
</dbReference>
<keyword evidence="8" id="KW-1185">Reference proteome</keyword>
<evidence type="ECO:0000259" key="5">
    <source>
        <dbReference type="Pfam" id="PF00891"/>
    </source>
</evidence>
<dbReference type="PANTHER" id="PTHR43712">
    <property type="entry name" value="PUTATIVE (AFU_ORTHOLOGUE AFUA_4G14580)-RELATED"/>
    <property type="match status" value="1"/>
</dbReference>
<keyword evidence="2 7" id="KW-0808">Transferase</keyword>
<feature type="domain" description="O-methyltransferase dimerisation" evidence="6">
    <location>
        <begin position="50"/>
        <end position="124"/>
    </location>
</feature>
<dbReference type="InterPro" id="IPR036390">
    <property type="entry name" value="WH_DNA-bd_sf"/>
</dbReference>
<keyword evidence="4" id="KW-0472">Membrane</keyword>
<evidence type="ECO:0000313" key="7">
    <source>
        <dbReference type="EMBL" id="AII88460.1"/>
    </source>
</evidence>
<dbReference type="InterPro" id="IPR012967">
    <property type="entry name" value="COMT_dimerisation"/>
</dbReference>
<evidence type="ECO:0000256" key="3">
    <source>
        <dbReference type="ARBA" id="ARBA00022691"/>
    </source>
</evidence>
<name>A0AAN0RLR6_9RHOB</name>
<dbReference type="InterPro" id="IPR029063">
    <property type="entry name" value="SAM-dependent_MTases_sf"/>
</dbReference>
<dbReference type="Gene3D" id="3.40.50.150">
    <property type="entry name" value="Vaccinia Virus protein VP39"/>
    <property type="match status" value="1"/>
</dbReference>
<dbReference type="Gene3D" id="1.10.10.10">
    <property type="entry name" value="Winged helix-like DNA-binding domain superfamily/Winged helix DNA-binding domain"/>
    <property type="match status" value="1"/>
</dbReference>
<keyword evidence="3" id="KW-0949">S-adenosyl-L-methionine</keyword>
<feature type="domain" description="O-methyltransferase C-terminal" evidence="5">
    <location>
        <begin position="155"/>
        <end position="350"/>
    </location>
</feature>
<dbReference type="Gene3D" id="1.10.287.1350">
    <property type="match status" value="1"/>
</dbReference>
<dbReference type="Pfam" id="PF08100">
    <property type="entry name" value="Dimerisation"/>
    <property type="match status" value="1"/>
</dbReference>
<dbReference type="EC" id="2.1.1.-" evidence="7"/>
<dbReference type="GO" id="GO:0046983">
    <property type="term" value="F:protein dimerization activity"/>
    <property type="evidence" value="ECO:0007669"/>
    <property type="project" value="InterPro"/>
</dbReference>
<gene>
    <name evidence="7" type="primary">crtF</name>
    <name evidence="7" type="ORF">RCA23_c29600</name>
</gene>
<dbReference type="AlphaFoldDB" id="A0AAN0RLR6"/>